<dbReference type="SMART" id="SM00829">
    <property type="entry name" value="PKS_ER"/>
    <property type="match status" value="1"/>
</dbReference>
<dbReference type="GO" id="GO:0004022">
    <property type="term" value="F:alcohol dehydrogenase (NAD+) activity"/>
    <property type="evidence" value="ECO:0007669"/>
    <property type="project" value="TreeGrafter"/>
</dbReference>
<dbReference type="PANTHER" id="PTHR42940">
    <property type="entry name" value="ALCOHOL DEHYDROGENASE 1-RELATED"/>
    <property type="match status" value="1"/>
</dbReference>
<keyword evidence="5" id="KW-0560">Oxidoreductase</keyword>
<sequence>MRAVQVPHPKGPFEIVERDIPEPAPGSVRIKVQACGVCHSDSLVKEGIFPGIQYPRVPGHEIVGVIDALGSGVQGWTVGQRVGVGWHGGYCGRCEPCRRGEFFACVLGLVTGITSDGGYAEYMTAPFSALAAFPDELNSADAAPLMCAGVTTYNALRNSGARAGELVAVLGLGGLGHLGVQYAAKMGFRTVAIARGADKEALARKLGAWHYIDSQAQDPAAELLKLGGAKVVLATITNGDAMTAVMGGLGIKGTFMILGAPPSLTVSPFLLIGGSRSIRGWYSGTSIDSQDTLAFSLLSNVKSMNQVFPLEKANEAYELMMSGKARFRAVLTTGK</sequence>
<name>B9XCC0_PEDPL</name>
<comment type="similarity">
    <text evidence="2 7">Belongs to the zinc-containing alcohol dehydrogenase family.</text>
</comment>
<dbReference type="Proteomes" id="UP000003688">
    <property type="component" value="Unassembled WGS sequence"/>
</dbReference>
<evidence type="ECO:0000313" key="9">
    <source>
        <dbReference type="EMBL" id="EEF62588.1"/>
    </source>
</evidence>
<keyword evidence="4 7" id="KW-0862">Zinc</keyword>
<keyword evidence="3 7" id="KW-0479">Metal-binding</keyword>
<evidence type="ECO:0000256" key="5">
    <source>
        <dbReference type="ARBA" id="ARBA00023002"/>
    </source>
</evidence>
<dbReference type="InterPro" id="IPR011032">
    <property type="entry name" value="GroES-like_sf"/>
</dbReference>
<organism evidence="9 10">
    <name type="scientific">Pedosphaera parvula (strain Ellin514)</name>
    <dbReference type="NCBI Taxonomy" id="320771"/>
    <lineage>
        <taxon>Bacteria</taxon>
        <taxon>Pseudomonadati</taxon>
        <taxon>Verrucomicrobiota</taxon>
        <taxon>Pedosphaerae</taxon>
        <taxon>Pedosphaerales</taxon>
        <taxon>Pedosphaeraceae</taxon>
        <taxon>Pedosphaera</taxon>
    </lineage>
</organism>
<dbReference type="SUPFAM" id="SSF50129">
    <property type="entry name" value="GroES-like"/>
    <property type="match status" value="1"/>
</dbReference>
<dbReference type="Pfam" id="PF00107">
    <property type="entry name" value="ADH_zinc_N"/>
    <property type="match status" value="1"/>
</dbReference>
<keyword evidence="10" id="KW-1185">Reference proteome</keyword>
<dbReference type="GO" id="GO:0005737">
    <property type="term" value="C:cytoplasm"/>
    <property type="evidence" value="ECO:0007669"/>
    <property type="project" value="TreeGrafter"/>
</dbReference>
<comment type="cofactor">
    <cofactor evidence="1 7">
        <name>Zn(2+)</name>
        <dbReference type="ChEBI" id="CHEBI:29105"/>
    </cofactor>
</comment>
<gene>
    <name evidence="9" type="ORF">Cflav_PD5223</name>
</gene>
<dbReference type="InterPro" id="IPR013149">
    <property type="entry name" value="ADH-like_C"/>
</dbReference>
<dbReference type="InterPro" id="IPR020843">
    <property type="entry name" value="ER"/>
</dbReference>
<dbReference type="EMBL" id="ABOX02000004">
    <property type="protein sequence ID" value="EEF62588.1"/>
    <property type="molecule type" value="Genomic_DNA"/>
</dbReference>
<evidence type="ECO:0000259" key="8">
    <source>
        <dbReference type="SMART" id="SM00829"/>
    </source>
</evidence>
<dbReference type="Gene3D" id="3.90.180.10">
    <property type="entry name" value="Medium-chain alcohol dehydrogenases, catalytic domain"/>
    <property type="match status" value="1"/>
</dbReference>
<proteinExistence type="inferred from homology"/>
<dbReference type="SUPFAM" id="SSF51735">
    <property type="entry name" value="NAD(P)-binding Rossmann-fold domains"/>
    <property type="match status" value="1"/>
</dbReference>
<evidence type="ECO:0000256" key="2">
    <source>
        <dbReference type="ARBA" id="ARBA00008072"/>
    </source>
</evidence>
<dbReference type="InterPro" id="IPR002328">
    <property type="entry name" value="ADH_Zn_CS"/>
</dbReference>
<evidence type="ECO:0000313" key="10">
    <source>
        <dbReference type="Proteomes" id="UP000003688"/>
    </source>
</evidence>
<dbReference type="InterPro" id="IPR013154">
    <property type="entry name" value="ADH-like_N"/>
</dbReference>
<dbReference type="Pfam" id="PF08240">
    <property type="entry name" value="ADH_N"/>
    <property type="match status" value="1"/>
</dbReference>
<dbReference type="CDD" id="cd08296">
    <property type="entry name" value="CAD_like"/>
    <property type="match status" value="1"/>
</dbReference>
<evidence type="ECO:0000256" key="7">
    <source>
        <dbReference type="RuleBase" id="RU361277"/>
    </source>
</evidence>
<evidence type="ECO:0000256" key="4">
    <source>
        <dbReference type="ARBA" id="ARBA00022833"/>
    </source>
</evidence>
<dbReference type="PROSITE" id="PS00059">
    <property type="entry name" value="ADH_ZINC"/>
    <property type="match status" value="1"/>
</dbReference>
<dbReference type="Gene3D" id="3.40.50.720">
    <property type="entry name" value="NAD(P)-binding Rossmann-like Domain"/>
    <property type="match status" value="1"/>
</dbReference>
<dbReference type="STRING" id="320771.Cflav_PD5223"/>
<evidence type="ECO:0000256" key="1">
    <source>
        <dbReference type="ARBA" id="ARBA00001947"/>
    </source>
</evidence>
<dbReference type="FunFam" id="3.40.50.720:FF:000039">
    <property type="entry name" value="Alcohol dehydrogenase AdhP"/>
    <property type="match status" value="1"/>
</dbReference>
<comment type="caution">
    <text evidence="9">The sequence shown here is derived from an EMBL/GenBank/DDBJ whole genome shotgun (WGS) entry which is preliminary data.</text>
</comment>
<reference evidence="9 10" key="1">
    <citation type="journal article" date="2011" name="J. Bacteriol.">
        <title>Genome sequence of 'Pedosphaera parvula' Ellin514, an aerobic Verrucomicrobial isolate from pasture soil.</title>
        <authorList>
            <person name="Kant R."/>
            <person name="van Passel M.W."/>
            <person name="Sangwan P."/>
            <person name="Palva A."/>
            <person name="Lucas S."/>
            <person name="Copeland A."/>
            <person name="Lapidus A."/>
            <person name="Glavina Del Rio T."/>
            <person name="Dalin E."/>
            <person name="Tice H."/>
            <person name="Bruce D."/>
            <person name="Goodwin L."/>
            <person name="Pitluck S."/>
            <person name="Chertkov O."/>
            <person name="Larimer F.W."/>
            <person name="Land M.L."/>
            <person name="Hauser L."/>
            <person name="Brettin T.S."/>
            <person name="Detter J.C."/>
            <person name="Han S."/>
            <person name="de Vos W.M."/>
            <person name="Janssen P.H."/>
            <person name="Smidt H."/>
        </authorList>
    </citation>
    <scope>NUCLEOTIDE SEQUENCE [LARGE SCALE GENOMIC DNA]</scope>
    <source>
        <strain evidence="9 10">Ellin514</strain>
    </source>
</reference>
<dbReference type="AlphaFoldDB" id="B9XCC0"/>
<evidence type="ECO:0000256" key="3">
    <source>
        <dbReference type="ARBA" id="ARBA00022723"/>
    </source>
</evidence>
<keyword evidence="6" id="KW-0520">NAD</keyword>
<evidence type="ECO:0000256" key="6">
    <source>
        <dbReference type="ARBA" id="ARBA00023027"/>
    </source>
</evidence>
<accession>B9XCC0</accession>
<dbReference type="PANTHER" id="PTHR42940:SF7">
    <property type="entry name" value="ALCOHOL DEHYDROGENASE-LIKE N-TERMINAL DOMAIN-CONTAINING PROTEIN"/>
    <property type="match status" value="1"/>
</dbReference>
<dbReference type="GO" id="GO:0008270">
    <property type="term" value="F:zinc ion binding"/>
    <property type="evidence" value="ECO:0007669"/>
    <property type="project" value="InterPro"/>
</dbReference>
<dbReference type="InterPro" id="IPR036291">
    <property type="entry name" value="NAD(P)-bd_dom_sf"/>
</dbReference>
<protein>
    <submittedName>
        <fullName evidence="9">Alcohol dehydrogenase GroES domain protein</fullName>
    </submittedName>
</protein>
<feature type="domain" description="Enoyl reductase (ER)" evidence="8">
    <location>
        <begin position="11"/>
        <end position="331"/>
    </location>
</feature>